<sequence>MTRSIEIGAPSLTGKDANDAVTEVFGDAAFPLKVLAQNLMPRDVVFPEVPGLFLKHVANTAESRAVVEVVNLDLFHRVTSSIEQIAELNGYPHALTFTEVEGAASTDANTAAKGKKGKAPTADAGTDDARPAAGESKSGATAKE</sequence>
<protein>
    <submittedName>
        <fullName evidence="2">Uncharacterized protein</fullName>
    </submittedName>
</protein>
<reference evidence="2 3" key="2">
    <citation type="journal article" date="2016" name="Appl. Microbiol. Biotechnol.">
        <title>Mutations improving production and secretion of extracellular lipase by Burkholderia glumae PG1.</title>
        <authorList>
            <person name="Knapp A."/>
            <person name="Voget S."/>
            <person name="Gao R."/>
            <person name="Zaburannyi N."/>
            <person name="Krysciak D."/>
            <person name="Breuer M."/>
            <person name="Hauer B."/>
            <person name="Streit W.R."/>
            <person name="Muller R."/>
            <person name="Daniel R."/>
            <person name="Jaeger K.E."/>
        </authorList>
    </citation>
    <scope>NUCLEOTIDE SEQUENCE [LARGE SCALE GENOMIC DNA]</scope>
    <source>
        <strain evidence="2 3">PG1</strain>
    </source>
</reference>
<evidence type="ECO:0000313" key="3">
    <source>
        <dbReference type="Proteomes" id="UP000031838"/>
    </source>
</evidence>
<name>A0A0B6RLM8_BURPL</name>
<dbReference type="RefSeq" id="WP_042624795.1">
    <property type="nucleotide sequence ID" value="NZ_CP002580.1"/>
</dbReference>
<dbReference type="Proteomes" id="UP000031838">
    <property type="component" value="Chromosome 1"/>
</dbReference>
<reference evidence="3" key="1">
    <citation type="submission" date="2011-03" db="EMBL/GenBank/DDBJ databases">
        <authorList>
            <person name="Voget S."/>
            <person name="Streit W.R."/>
            <person name="Jaeger K.E."/>
            <person name="Daniel R."/>
        </authorList>
    </citation>
    <scope>NUCLEOTIDE SEQUENCE [LARGE SCALE GENOMIC DNA]</scope>
    <source>
        <strain evidence="3">PG1</strain>
    </source>
</reference>
<organism evidence="2 3">
    <name type="scientific">Burkholderia plantarii</name>
    <dbReference type="NCBI Taxonomy" id="41899"/>
    <lineage>
        <taxon>Bacteria</taxon>
        <taxon>Pseudomonadati</taxon>
        <taxon>Pseudomonadota</taxon>
        <taxon>Betaproteobacteria</taxon>
        <taxon>Burkholderiales</taxon>
        <taxon>Burkholderiaceae</taxon>
        <taxon>Burkholderia</taxon>
    </lineage>
</organism>
<dbReference type="EMBL" id="CP002580">
    <property type="protein sequence ID" value="AJK46232.1"/>
    <property type="molecule type" value="Genomic_DNA"/>
</dbReference>
<dbReference type="AlphaFoldDB" id="A0A0B6RLM8"/>
<gene>
    <name evidence="2" type="ORF">BGL_1c17230</name>
</gene>
<evidence type="ECO:0000256" key="1">
    <source>
        <dbReference type="SAM" id="MobiDB-lite"/>
    </source>
</evidence>
<dbReference type="KEGG" id="bgp:BGL_1c17230"/>
<accession>A0A0B6RLM8</accession>
<keyword evidence="3" id="KW-1185">Reference proteome</keyword>
<feature type="region of interest" description="Disordered" evidence="1">
    <location>
        <begin position="107"/>
        <end position="144"/>
    </location>
</feature>
<evidence type="ECO:0000313" key="2">
    <source>
        <dbReference type="EMBL" id="AJK46232.1"/>
    </source>
</evidence>
<proteinExistence type="predicted"/>
<dbReference type="HOGENOM" id="CLU_1792829_0_0_4"/>